<protein>
    <submittedName>
        <fullName evidence="2">Uncharacterized protein LOC142177250</fullName>
    </submittedName>
</protein>
<gene>
    <name evidence="2" type="primary">LOC142177250</name>
</gene>
<reference evidence="1" key="1">
    <citation type="journal article" date="2014" name="Nat. Commun.">
        <title>The tobacco genome sequence and its comparison with those of tomato and potato.</title>
        <authorList>
            <person name="Sierro N."/>
            <person name="Battey J.N."/>
            <person name="Ouadi S."/>
            <person name="Bakaher N."/>
            <person name="Bovet L."/>
            <person name="Willig A."/>
            <person name="Goepfert S."/>
            <person name="Peitsch M.C."/>
            <person name="Ivanov N.V."/>
        </authorList>
    </citation>
    <scope>NUCLEOTIDE SEQUENCE [LARGE SCALE GENOMIC DNA]</scope>
</reference>
<reference evidence="2" key="2">
    <citation type="submission" date="2025-08" db="UniProtKB">
        <authorList>
            <consortium name="RefSeq"/>
        </authorList>
    </citation>
    <scope>IDENTIFICATION</scope>
    <source>
        <tissue evidence="2">Leaf</tissue>
    </source>
</reference>
<proteinExistence type="predicted"/>
<accession>A0AC58TX83</accession>
<organism evidence="1 2">
    <name type="scientific">Nicotiana tabacum</name>
    <name type="common">Common tobacco</name>
    <dbReference type="NCBI Taxonomy" id="4097"/>
    <lineage>
        <taxon>Eukaryota</taxon>
        <taxon>Viridiplantae</taxon>
        <taxon>Streptophyta</taxon>
        <taxon>Embryophyta</taxon>
        <taxon>Tracheophyta</taxon>
        <taxon>Spermatophyta</taxon>
        <taxon>Magnoliopsida</taxon>
        <taxon>eudicotyledons</taxon>
        <taxon>Gunneridae</taxon>
        <taxon>Pentapetalae</taxon>
        <taxon>asterids</taxon>
        <taxon>lamiids</taxon>
        <taxon>Solanales</taxon>
        <taxon>Solanaceae</taxon>
        <taxon>Nicotianoideae</taxon>
        <taxon>Nicotianeae</taxon>
        <taxon>Nicotiana</taxon>
    </lineage>
</organism>
<sequence>MDNVLIWNVRSINTQNAFHGLIKLHRKYNFYMISLMEPWQDINKLEVYRKKLGLRTALDNLNVKIWAFIDEDIELIIMLVYAKYDVIQRIELWDSLYHFASGMELPWFVGDNFNVILSKEEKYGGLPVYLREVENFAHCITHVKGKRKKLQVSRILDNNCNWFEDQGDMAKEAIEFFKAQFTEDKVPTDFDIIKHIPNVITEELNAKLWAEPTMEEVKNVVFGINRESPSGPNRFTGQFYHTCWEIICETFLNIVKAGFVKGRSIVENILLTQEIIADIGMRGKPSNIIIKLYMKKAYDRVSWIFLTKVLRRMGFGEVFIDMISSHYRAIQLIMNVLEDYEADSEQQVNKEKSSFYMHENAPPEEANTMHLITTFQRYPFPFTFLRCTIFYSRRKEFYKGITFKVQQRLHSWNDRLLSIGGRVVLIAHVLESIPIHLLSVVNPPKYVINEMHKMFARYFGAILQMEGLNIGHHGLHYACLKWKEVLDLDHFMMCLRLCPDHWCDKTIVHVGDMVIDGNWKEEVLREILPDEIAYHIMEKIAPPNCREVKDKPFWQLESKGYFSVKTV</sequence>
<evidence type="ECO:0000313" key="1">
    <source>
        <dbReference type="Proteomes" id="UP000790787"/>
    </source>
</evidence>
<evidence type="ECO:0000313" key="2">
    <source>
        <dbReference type="RefSeq" id="XP_075101822.1"/>
    </source>
</evidence>
<name>A0AC58TX83_TOBAC</name>
<keyword evidence="1" id="KW-1185">Reference proteome</keyword>
<dbReference type="Proteomes" id="UP000790787">
    <property type="component" value="Chromosome 23"/>
</dbReference>
<dbReference type="RefSeq" id="XP_075101822.1">
    <property type="nucleotide sequence ID" value="XM_075245721.1"/>
</dbReference>